<proteinExistence type="predicted"/>
<organism evidence="1">
    <name type="scientific">Phaeodactylum tricornutum</name>
    <name type="common">Diatom</name>
    <dbReference type="NCBI Taxonomy" id="2850"/>
    <lineage>
        <taxon>Eukaryota</taxon>
        <taxon>Sar</taxon>
        <taxon>Stramenopiles</taxon>
        <taxon>Ochrophyta</taxon>
        <taxon>Bacillariophyta</taxon>
        <taxon>Bacillariophyceae</taxon>
        <taxon>Bacillariophycidae</taxon>
        <taxon>Naviculales</taxon>
        <taxon>Phaeodactylaceae</taxon>
        <taxon>Phaeodactylum</taxon>
    </lineage>
</organism>
<gene>
    <name evidence="1" type="ORF">PTTT1_LOCUS48557</name>
</gene>
<sequence length="166" mass="19005">MHRLCTFRPGRTYRTVRAHVGQRLSTKIPEPTWSLASLELDQPHEPITRSQLETLARRALLYVKDDVHALQLQQDVGNMMFLLSQIQRTQVVTEQRETCSSTAKPQPDAGAVYDVPRRGISRAPLRESSEPLDKEEMQKVWDSLLKPKTTRVGAHNYFVIQTGEKL</sequence>
<protein>
    <submittedName>
        <fullName evidence="1">Uncharacterized protein</fullName>
    </submittedName>
</protein>
<reference evidence="1" key="1">
    <citation type="submission" date="2022-02" db="EMBL/GenBank/DDBJ databases">
        <authorList>
            <person name="Giguere J D."/>
        </authorList>
    </citation>
    <scope>NUCLEOTIDE SEQUENCE</scope>
    <source>
        <strain evidence="1">CCAP 1055/1</strain>
    </source>
</reference>
<evidence type="ECO:0000313" key="1">
    <source>
        <dbReference type="EMBL" id="CAG9292076.1"/>
    </source>
</evidence>
<dbReference type="Proteomes" id="UP000836788">
    <property type="component" value="Chromosome 6"/>
</dbReference>
<accession>A0A8J9TDE3</accession>
<dbReference type="EMBL" id="OU594947">
    <property type="protein sequence ID" value="CAG9292076.1"/>
    <property type="molecule type" value="Genomic_DNA"/>
</dbReference>
<dbReference type="AlphaFoldDB" id="A0A8J9TDE3"/>
<name>A0A8J9TDE3_PHATR</name>